<dbReference type="InterPro" id="IPR036188">
    <property type="entry name" value="FAD/NAD-bd_sf"/>
</dbReference>
<dbReference type="Gene3D" id="3.50.50.60">
    <property type="entry name" value="FAD/NAD(P)-binding domain"/>
    <property type="match status" value="2"/>
</dbReference>
<dbReference type="PANTHER" id="PTHR43429">
    <property type="entry name" value="PYRIDINE NUCLEOTIDE-DISULFIDE OXIDOREDUCTASE DOMAIN-CONTAINING"/>
    <property type="match status" value="1"/>
</dbReference>
<feature type="domain" description="Rhodanese" evidence="7">
    <location>
        <begin position="466"/>
        <end position="541"/>
    </location>
</feature>
<dbReference type="SUPFAM" id="SSF51905">
    <property type="entry name" value="FAD/NAD(P)-binding domain"/>
    <property type="match status" value="1"/>
</dbReference>
<evidence type="ECO:0000256" key="3">
    <source>
        <dbReference type="ARBA" id="ARBA00022630"/>
    </source>
</evidence>
<dbReference type="Gene3D" id="3.40.250.10">
    <property type="entry name" value="Rhodanese-like domain"/>
    <property type="match status" value="1"/>
</dbReference>
<dbReference type="SUPFAM" id="SSF55424">
    <property type="entry name" value="FAD/NAD-linked reductases, dimerisation (C-terminal) domain"/>
    <property type="match status" value="1"/>
</dbReference>
<evidence type="ECO:0000256" key="5">
    <source>
        <dbReference type="ARBA" id="ARBA00023002"/>
    </source>
</evidence>
<dbReference type="Pfam" id="PF07992">
    <property type="entry name" value="Pyr_redox_2"/>
    <property type="match status" value="1"/>
</dbReference>
<sequence length="560" mass="58634">MHRRRTVIVGGVAAGMSAATRLRRLDEQREIVVFERGEHVSFANCGLPYHVGGVIADRDDLLLQTPERLHERFALDVRTRHEVLGIDLAARTVTVLDLRTLSVADQPYDELVLATGAAPTRPPIPGVDRALALRSVEDLDAIMARLDHGVRAAVVIGAGFIGLELAENLRLRGIAVSLVELADHVLPPIDVELAALVRDRLVEAGVDVRTSAAVTAVTASSVLTGDGEIPADLVLLAAGVTPESGLAAAAGLELGPRGGIAVDSRQRTSDPHVFAVGDVAVKRDAVDGADTLVPLAQTANRHGRLVADAIVGRDRITARPVLGTAVVGVLGLTVALTGWSEHRLRAAGQPVRVIHTHPLDHAGYYPGASALALKLLVDPETDAILGAQAVGTSGVDKRIDVIATAMRAGLRASELADLELAYAPQYGAAKDPVVMLGMIADNLAGGLIRTVQWHEVASLVAAGVGIVDVRDPAEFAAGSLPGAVNVPLAELRDRHTEITGPVVVACAVGQRGHTATRLIAQLGHDAANLDGGYRTWLAGMSAHPPFRPMEMMEPAARPAP</sequence>
<evidence type="ECO:0000313" key="8">
    <source>
        <dbReference type="EMBL" id="GAA3629432.1"/>
    </source>
</evidence>
<dbReference type="InterPro" id="IPR001763">
    <property type="entry name" value="Rhodanese-like_dom"/>
</dbReference>
<dbReference type="EMBL" id="BAABAB010000025">
    <property type="protein sequence ID" value="GAA3629432.1"/>
    <property type="molecule type" value="Genomic_DNA"/>
</dbReference>
<keyword evidence="3" id="KW-0285">Flavoprotein</keyword>
<dbReference type="PRINTS" id="PR00368">
    <property type="entry name" value="FADPNR"/>
</dbReference>
<dbReference type="Pfam" id="PF02852">
    <property type="entry name" value="Pyr_redox_dim"/>
    <property type="match status" value="1"/>
</dbReference>
<dbReference type="InterPro" id="IPR016156">
    <property type="entry name" value="FAD/NAD-linked_Rdtase_dimer_sf"/>
</dbReference>
<dbReference type="InterPro" id="IPR036873">
    <property type="entry name" value="Rhodanese-like_dom_sf"/>
</dbReference>
<proteinExistence type="inferred from homology"/>
<keyword evidence="9" id="KW-1185">Reference proteome</keyword>
<keyword evidence="4" id="KW-0274">FAD</keyword>
<dbReference type="PANTHER" id="PTHR43429:SF1">
    <property type="entry name" value="NAD(P)H SULFUR OXIDOREDUCTASE (COA-DEPENDENT)"/>
    <property type="match status" value="1"/>
</dbReference>
<comment type="similarity">
    <text evidence="2">Belongs to the class-III pyridine nucleotide-disulfide oxidoreductase family.</text>
</comment>
<comment type="cofactor">
    <cofactor evidence="1">
        <name>FAD</name>
        <dbReference type="ChEBI" id="CHEBI:57692"/>
    </cofactor>
</comment>
<dbReference type="PROSITE" id="PS50206">
    <property type="entry name" value="RHODANESE_3"/>
    <property type="match status" value="1"/>
</dbReference>
<dbReference type="PRINTS" id="PR00411">
    <property type="entry name" value="PNDRDTASEI"/>
</dbReference>
<keyword evidence="5" id="KW-0560">Oxidoreductase</keyword>
<evidence type="ECO:0000259" key="7">
    <source>
        <dbReference type="PROSITE" id="PS50206"/>
    </source>
</evidence>
<evidence type="ECO:0000256" key="6">
    <source>
        <dbReference type="ARBA" id="ARBA00023284"/>
    </source>
</evidence>
<dbReference type="InterPro" id="IPR004099">
    <property type="entry name" value="Pyr_nucl-diS_OxRdtase_dimer"/>
</dbReference>
<dbReference type="SMART" id="SM00450">
    <property type="entry name" value="RHOD"/>
    <property type="match status" value="1"/>
</dbReference>
<evidence type="ECO:0000313" key="9">
    <source>
        <dbReference type="Proteomes" id="UP001501490"/>
    </source>
</evidence>
<organism evidence="8 9">
    <name type="scientific">Microlunatus ginsengisoli</name>
    <dbReference type="NCBI Taxonomy" id="363863"/>
    <lineage>
        <taxon>Bacteria</taxon>
        <taxon>Bacillati</taxon>
        <taxon>Actinomycetota</taxon>
        <taxon>Actinomycetes</taxon>
        <taxon>Propionibacteriales</taxon>
        <taxon>Propionibacteriaceae</taxon>
        <taxon>Microlunatus</taxon>
    </lineage>
</organism>
<evidence type="ECO:0000256" key="4">
    <source>
        <dbReference type="ARBA" id="ARBA00022827"/>
    </source>
</evidence>
<comment type="caution">
    <text evidence="8">The sequence shown here is derived from an EMBL/GenBank/DDBJ whole genome shotgun (WGS) entry which is preliminary data.</text>
</comment>
<dbReference type="SUPFAM" id="SSF52821">
    <property type="entry name" value="Rhodanese/Cell cycle control phosphatase"/>
    <property type="match status" value="1"/>
</dbReference>
<reference evidence="9" key="1">
    <citation type="journal article" date="2019" name="Int. J. Syst. Evol. Microbiol.">
        <title>The Global Catalogue of Microorganisms (GCM) 10K type strain sequencing project: providing services to taxonomists for standard genome sequencing and annotation.</title>
        <authorList>
            <consortium name="The Broad Institute Genomics Platform"/>
            <consortium name="The Broad Institute Genome Sequencing Center for Infectious Disease"/>
            <person name="Wu L."/>
            <person name="Ma J."/>
        </authorList>
    </citation>
    <scope>NUCLEOTIDE SEQUENCE [LARGE SCALE GENOMIC DNA]</scope>
    <source>
        <strain evidence="9">JCM 16929</strain>
    </source>
</reference>
<dbReference type="Pfam" id="PF00581">
    <property type="entry name" value="Rhodanese"/>
    <property type="match status" value="1"/>
</dbReference>
<evidence type="ECO:0000256" key="2">
    <source>
        <dbReference type="ARBA" id="ARBA00009130"/>
    </source>
</evidence>
<accession>A0ABP7ACB4</accession>
<dbReference type="InterPro" id="IPR023753">
    <property type="entry name" value="FAD/NAD-binding_dom"/>
</dbReference>
<dbReference type="InterPro" id="IPR050260">
    <property type="entry name" value="FAD-bd_OxRdtase"/>
</dbReference>
<name>A0ABP7ACB4_9ACTN</name>
<keyword evidence="6" id="KW-0676">Redox-active center</keyword>
<gene>
    <name evidence="8" type="primary">cdr</name>
    <name evidence="8" type="ORF">GCM10022236_34650</name>
</gene>
<protein>
    <submittedName>
        <fullName evidence="8">CoA-disulfide reductase</fullName>
    </submittedName>
</protein>
<dbReference type="Proteomes" id="UP001501490">
    <property type="component" value="Unassembled WGS sequence"/>
</dbReference>
<evidence type="ECO:0000256" key="1">
    <source>
        <dbReference type="ARBA" id="ARBA00001974"/>
    </source>
</evidence>